<name>A0ABY0IV34_9RHOO</name>
<dbReference type="Proteomes" id="UP000292136">
    <property type="component" value="Unassembled WGS sequence"/>
</dbReference>
<proteinExistence type="predicted"/>
<evidence type="ECO:0000313" key="2">
    <source>
        <dbReference type="EMBL" id="RZT90736.1"/>
    </source>
</evidence>
<protein>
    <submittedName>
        <fullName evidence="2">Sulfur-oxidizing protein SoxZ</fullName>
    </submittedName>
</protein>
<dbReference type="NCBIfam" id="TIGR04490">
    <property type="entry name" value="SoxZ_true"/>
    <property type="match status" value="1"/>
</dbReference>
<keyword evidence="3" id="KW-1185">Reference proteome</keyword>
<dbReference type="Gene3D" id="2.60.40.10">
    <property type="entry name" value="Immunoglobulins"/>
    <property type="match status" value="1"/>
</dbReference>
<dbReference type="EMBL" id="SHKM01000001">
    <property type="protein sequence ID" value="RZT90736.1"/>
    <property type="molecule type" value="Genomic_DNA"/>
</dbReference>
<organism evidence="2 3">
    <name type="scientific">Azospira oryzae</name>
    <dbReference type="NCBI Taxonomy" id="146939"/>
    <lineage>
        <taxon>Bacteria</taxon>
        <taxon>Pseudomonadati</taxon>
        <taxon>Pseudomonadota</taxon>
        <taxon>Betaproteobacteria</taxon>
        <taxon>Rhodocyclales</taxon>
        <taxon>Rhodocyclaceae</taxon>
        <taxon>Azospira</taxon>
    </lineage>
</organism>
<accession>A0ABY0IV34</accession>
<dbReference type="InterPro" id="IPR013783">
    <property type="entry name" value="Ig-like_fold"/>
</dbReference>
<reference evidence="2 3" key="1">
    <citation type="submission" date="2019-02" db="EMBL/GenBank/DDBJ databases">
        <title>Genomic Encyclopedia of Type Strains, Phase IV (KMG-IV): sequencing the most valuable type-strain genomes for metagenomic binning, comparative biology and taxonomic classification.</title>
        <authorList>
            <person name="Goeker M."/>
        </authorList>
    </citation>
    <scope>NUCLEOTIDE SEQUENCE [LARGE SCALE GENOMIC DNA]</scope>
    <source>
        <strain evidence="2 3">DSM 21223</strain>
    </source>
</reference>
<sequence length="105" mass="11615">MAEPMKIRATHQGEFTEVKVLLQHPMETGQRRDPKTGNNLPPHFIQTFSLAVNGKPMVQAQLNTSVAKNPVLTFRLQGVKAGDRLQAQWHDNKGDSRSDEAVVGA</sequence>
<evidence type="ECO:0000259" key="1">
    <source>
        <dbReference type="Pfam" id="PF08770"/>
    </source>
</evidence>
<evidence type="ECO:0000313" key="3">
    <source>
        <dbReference type="Proteomes" id="UP000292136"/>
    </source>
</evidence>
<dbReference type="RefSeq" id="WP_014235133.1">
    <property type="nucleotide sequence ID" value="NZ_SHKM01000001.1"/>
</dbReference>
<dbReference type="InterPro" id="IPR030995">
    <property type="entry name" value="SoxZ"/>
</dbReference>
<dbReference type="Pfam" id="PF08770">
    <property type="entry name" value="SoxZ"/>
    <property type="match status" value="1"/>
</dbReference>
<comment type="caution">
    <text evidence="2">The sequence shown here is derived from an EMBL/GenBank/DDBJ whole genome shotgun (WGS) entry which is preliminary data.</text>
</comment>
<dbReference type="SUPFAM" id="SSF81296">
    <property type="entry name" value="E set domains"/>
    <property type="match status" value="1"/>
</dbReference>
<gene>
    <name evidence="2" type="ORF">EV678_1557</name>
</gene>
<dbReference type="InterPro" id="IPR014880">
    <property type="entry name" value="SoxZ_dom"/>
</dbReference>
<dbReference type="InterPro" id="IPR014756">
    <property type="entry name" value="Ig_E-set"/>
</dbReference>
<feature type="domain" description="Sulphur oxidation protein SoxZ" evidence="1">
    <location>
        <begin position="8"/>
        <end position="101"/>
    </location>
</feature>